<gene>
    <name evidence="1" type="ORF">I6G29_08880</name>
</gene>
<protein>
    <recommendedName>
        <fullName evidence="3">Cysteine desulfurase</fullName>
    </recommendedName>
</protein>
<evidence type="ECO:0008006" key="3">
    <source>
        <dbReference type="Google" id="ProtNLM"/>
    </source>
</evidence>
<dbReference type="InterPro" id="IPR015422">
    <property type="entry name" value="PyrdxlP-dep_Trfase_small"/>
</dbReference>
<evidence type="ECO:0000313" key="1">
    <source>
        <dbReference type="EMBL" id="QPT39286.1"/>
    </source>
</evidence>
<dbReference type="Gene3D" id="3.90.1150.10">
    <property type="entry name" value="Aspartate Aminotransferase, domain 1"/>
    <property type="match status" value="1"/>
</dbReference>
<reference evidence="1 2" key="1">
    <citation type="submission" date="2020-12" db="EMBL/GenBank/DDBJ databases">
        <title>FDA dAtabase for Regulatory Grade micrObial Sequences (FDA-ARGOS): Supporting development and validation of Infectious Disease Dx tests.</title>
        <authorList>
            <person name="Sproer C."/>
            <person name="Gronow S."/>
            <person name="Severitt S."/>
            <person name="Schroder I."/>
            <person name="Tallon L."/>
            <person name="Sadzewicz L."/>
            <person name="Zhao X."/>
            <person name="Boylan J."/>
            <person name="Ott S."/>
            <person name="Bowen H."/>
            <person name="Vavikolanu K."/>
            <person name="Mehta A."/>
            <person name="Aluvathingal J."/>
            <person name="Nadendla S."/>
            <person name="Lowell S."/>
            <person name="Myers T."/>
            <person name="Yan Y."/>
            <person name="Sichtig H."/>
        </authorList>
    </citation>
    <scope>NUCLEOTIDE SEQUENCE [LARGE SCALE GENOMIC DNA]</scope>
    <source>
        <strain evidence="1 2">FDAARGOS_872</strain>
    </source>
</reference>
<proteinExistence type="predicted"/>
<name>A0A7T3BP36_9BURK</name>
<accession>A0A7T3BP36</accession>
<organism evidence="1 2">
    <name type="scientific">Oligella ureolytica</name>
    <dbReference type="NCBI Taxonomy" id="90244"/>
    <lineage>
        <taxon>Bacteria</taxon>
        <taxon>Pseudomonadati</taxon>
        <taxon>Pseudomonadota</taxon>
        <taxon>Betaproteobacteria</taxon>
        <taxon>Burkholderiales</taxon>
        <taxon>Alcaligenaceae</taxon>
        <taxon>Oligella</taxon>
    </lineage>
</organism>
<evidence type="ECO:0000313" key="2">
    <source>
        <dbReference type="Proteomes" id="UP000594903"/>
    </source>
</evidence>
<dbReference type="RefSeq" id="WP_018575133.1">
    <property type="nucleotide sequence ID" value="NZ_CP065725.1"/>
</dbReference>
<keyword evidence="2" id="KW-1185">Reference proteome</keyword>
<dbReference type="Proteomes" id="UP000594903">
    <property type="component" value="Chromosome"/>
</dbReference>
<dbReference type="EMBL" id="CP065725">
    <property type="protein sequence ID" value="QPT39286.1"/>
    <property type="molecule type" value="Genomic_DNA"/>
</dbReference>
<sequence length="45" mass="5155">MLKALGLSFERINSAIRIGIGRFDTKQDILTFVDKVSRVLKEFEV</sequence>